<dbReference type="InterPro" id="IPR036196">
    <property type="entry name" value="Ptyr_pPase_sf"/>
</dbReference>
<dbReference type="GO" id="GO:0004725">
    <property type="term" value="F:protein tyrosine phosphatase activity"/>
    <property type="evidence" value="ECO:0007669"/>
    <property type="project" value="UniProtKB-EC"/>
</dbReference>
<keyword evidence="8" id="KW-1185">Reference proteome</keyword>
<feature type="domain" description="Phosphotyrosine protein phosphatase I" evidence="6">
    <location>
        <begin position="5"/>
        <end position="155"/>
    </location>
</feature>
<reference evidence="7 8" key="1">
    <citation type="submission" date="2020-07" db="EMBL/GenBank/DDBJ databases">
        <title>Genomic Encyclopedia of Archaeal and Bacterial Type Strains, Phase II (KMG-II): from individual species to whole genera.</title>
        <authorList>
            <person name="Goeker M."/>
        </authorList>
    </citation>
    <scope>NUCLEOTIDE SEQUENCE [LARGE SCALE GENOMIC DNA]</scope>
    <source>
        <strain evidence="7 8">DSM 21226</strain>
    </source>
</reference>
<name>A0A7Y9R0M7_9BURK</name>
<dbReference type="AlphaFoldDB" id="A0A7Y9R0M7"/>
<evidence type="ECO:0000313" key="8">
    <source>
        <dbReference type="Proteomes" id="UP000518288"/>
    </source>
</evidence>
<dbReference type="Gene3D" id="3.40.50.2300">
    <property type="match status" value="1"/>
</dbReference>
<evidence type="ECO:0000313" key="7">
    <source>
        <dbReference type="EMBL" id="NYG33414.1"/>
    </source>
</evidence>
<comment type="caution">
    <text evidence="7">The sequence shown here is derived from an EMBL/GenBank/DDBJ whole genome shotgun (WGS) entry which is preliminary data.</text>
</comment>
<evidence type="ECO:0000259" key="6">
    <source>
        <dbReference type="SMART" id="SM00226"/>
    </source>
</evidence>
<evidence type="ECO:0000256" key="2">
    <source>
        <dbReference type="ARBA" id="ARBA00013064"/>
    </source>
</evidence>
<proteinExistence type="inferred from homology"/>
<protein>
    <recommendedName>
        <fullName evidence="2">protein-tyrosine-phosphatase</fullName>
        <ecNumber evidence="2">3.1.3.48</ecNumber>
    </recommendedName>
</protein>
<dbReference type="SMART" id="SM00226">
    <property type="entry name" value="LMWPc"/>
    <property type="match status" value="1"/>
</dbReference>
<evidence type="ECO:0000256" key="4">
    <source>
        <dbReference type="ARBA" id="ARBA00022912"/>
    </source>
</evidence>
<dbReference type="InterPro" id="IPR017867">
    <property type="entry name" value="Tyr_phospatase_low_mol_wt"/>
</dbReference>
<dbReference type="PRINTS" id="PR00719">
    <property type="entry name" value="LMWPTPASE"/>
</dbReference>
<gene>
    <name evidence="7" type="ORF">BDD16_002400</name>
</gene>
<feature type="active site" description="Proton donor" evidence="5">
    <location>
        <position position="129"/>
    </location>
</feature>
<dbReference type="PANTHER" id="PTHR11717">
    <property type="entry name" value="LOW MOLECULAR WEIGHT PROTEIN TYROSINE PHOSPHATASE"/>
    <property type="match status" value="1"/>
</dbReference>
<dbReference type="InterPro" id="IPR023485">
    <property type="entry name" value="Ptyr_pPase"/>
</dbReference>
<dbReference type="SUPFAM" id="SSF52788">
    <property type="entry name" value="Phosphotyrosine protein phosphatases I"/>
    <property type="match status" value="1"/>
</dbReference>
<feature type="active site" description="Nucleophile" evidence="5">
    <location>
        <position position="11"/>
    </location>
</feature>
<dbReference type="InterPro" id="IPR050438">
    <property type="entry name" value="LMW_PTPase"/>
</dbReference>
<dbReference type="PANTHER" id="PTHR11717:SF7">
    <property type="entry name" value="LOW MOLECULAR WEIGHT PHOSPHOTYROSINE PROTEIN PHOSPHATASE"/>
    <property type="match status" value="1"/>
</dbReference>
<dbReference type="EC" id="3.1.3.48" evidence="2"/>
<organism evidence="7 8">
    <name type="scientific">Sphaerotilus montanus</name>
    <dbReference type="NCBI Taxonomy" id="522889"/>
    <lineage>
        <taxon>Bacteria</taxon>
        <taxon>Pseudomonadati</taxon>
        <taxon>Pseudomonadota</taxon>
        <taxon>Betaproteobacteria</taxon>
        <taxon>Burkholderiales</taxon>
        <taxon>Sphaerotilaceae</taxon>
        <taxon>Sphaerotilus</taxon>
    </lineage>
</organism>
<dbReference type="CDD" id="cd16343">
    <property type="entry name" value="LMWPTP"/>
    <property type="match status" value="1"/>
</dbReference>
<dbReference type="EMBL" id="JACCFH010000001">
    <property type="protein sequence ID" value="NYG33414.1"/>
    <property type="molecule type" value="Genomic_DNA"/>
</dbReference>
<evidence type="ECO:0000256" key="3">
    <source>
        <dbReference type="ARBA" id="ARBA00022801"/>
    </source>
</evidence>
<feature type="active site" evidence="5">
    <location>
        <position position="17"/>
    </location>
</feature>
<comment type="similarity">
    <text evidence="1">Belongs to the low molecular weight phosphotyrosine protein phosphatase family.</text>
</comment>
<evidence type="ECO:0000256" key="1">
    <source>
        <dbReference type="ARBA" id="ARBA00011063"/>
    </source>
</evidence>
<sequence length="163" mass="17674">MSAVQRVLMVCTANICRSPTAEAVLRHRVQQAGLHGRIVVDSAGTRASHELSHAPDPRSIAHAARRGYDLTGLRSRPVVLADFHRFDLIVPMDRTHLDHLAVHAPADALAKVRLLMSFAPPGAGDVVPDPYYGSAPGFEHVLDLVELACDGLLEYLYSPQGAR</sequence>
<dbReference type="Proteomes" id="UP000518288">
    <property type="component" value="Unassembled WGS sequence"/>
</dbReference>
<evidence type="ECO:0000256" key="5">
    <source>
        <dbReference type="PIRSR" id="PIRSR617867-1"/>
    </source>
</evidence>
<keyword evidence="3 7" id="KW-0378">Hydrolase</keyword>
<dbReference type="Pfam" id="PF01451">
    <property type="entry name" value="LMWPc"/>
    <property type="match status" value="1"/>
</dbReference>
<keyword evidence="4" id="KW-0904">Protein phosphatase</keyword>
<dbReference type="RefSeq" id="WP_246332531.1">
    <property type="nucleotide sequence ID" value="NZ_CAXYYM010000074.1"/>
</dbReference>
<accession>A0A7Y9R0M7</accession>